<evidence type="ECO:0000256" key="9">
    <source>
        <dbReference type="SAM" id="Phobius"/>
    </source>
</evidence>
<keyword evidence="7 9" id="KW-0472">Membrane</keyword>
<feature type="transmembrane region" description="Helical" evidence="9">
    <location>
        <begin position="171"/>
        <end position="192"/>
    </location>
</feature>
<dbReference type="InterPro" id="IPR003918">
    <property type="entry name" value="NADH_UbQ_OxRdtase"/>
</dbReference>
<dbReference type="PRINTS" id="PR01437">
    <property type="entry name" value="NUOXDRDTASE4"/>
</dbReference>
<comment type="similarity">
    <text evidence="2">Belongs to the complex I subunit 4 family.</text>
</comment>
<keyword evidence="5 9" id="KW-1133">Transmembrane helix</keyword>
<evidence type="ECO:0000256" key="6">
    <source>
        <dbReference type="ARBA" id="ARBA00023027"/>
    </source>
</evidence>
<dbReference type="Pfam" id="PF01059">
    <property type="entry name" value="Oxidored_q5_N"/>
    <property type="match status" value="1"/>
</dbReference>
<dbReference type="GO" id="GO:0008137">
    <property type="term" value="F:NADH dehydrogenase (ubiquinone) activity"/>
    <property type="evidence" value="ECO:0007669"/>
    <property type="project" value="InterPro"/>
</dbReference>
<feature type="transmembrane region" description="Helical" evidence="9">
    <location>
        <begin position="118"/>
        <end position="136"/>
    </location>
</feature>
<dbReference type="Pfam" id="PF00361">
    <property type="entry name" value="Proton_antipo_M"/>
    <property type="match status" value="1"/>
</dbReference>
<dbReference type="GO" id="GO:0003954">
    <property type="term" value="F:NADH dehydrogenase activity"/>
    <property type="evidence" value="ECO:0007669"/>
    <property type="project" value="TreeGrafter"/>
</dbReference>
<keyword evidence="3 8" id="KW-0812">Transmembrane</keyword>
<dbReference type="GO" id="GO:0015990">
    <property type="term" value="P:electron transport coupled proton transport"/>
    <property type="evidence" value="ECO:0007669"/>
    <property type="project" value="TreeGrafter"/>
</dbReference>
<evidence type="ECO:0000313" key="13">
    <source>
        <dbReference type="Proteomes" id="UP000702544"/>
    </source>
</evidence>
<comment type="caution">
    <text evidence="12">The sequence shown here is derived from an EMBL/GenBank/DDBJ whole genome shotgun (WGS) entry which is preliminary data.</text>
</comment>
<accession>A0AAE4Z7R6</accession>
<evidence type="ECO:0000256" key="5">
    <source>
        <dbReference type="ARBA" id="ARBA00022989"/>
    </source>
</evidence>
<dbReference type="GO" id="GO:0012505">
    <property type="term" value="C:endomembrane system"/>
    <property type="evidence" value="ECO:0007669"/>
    <property type="project" value="UniProtKB-SubCell"/>
</dbReference>
<feature type="transmembrane region" description="Helical" evidence="9">
    <location>
        <begin position="212"/>
        <end position="230"/>
    </location>
</feature>
<feature type="transmembrane region" description="Helical" evidence="9">
    <location>
        <begin position="285"/>
        <end position="306"/>
    </location>
</feature>
<feature type="transmembrane region" description="Helical" evidence="9">
    <location>
        <begin position="12"/>
        <end position="32"/>
    </location>
</feature>
<dbReference type="GO" id="GO:0048039">
    <property type="term" value="F:ubiquinone binding"/>
    <property type="evidence" value="ECO:0007669"/>
    <property type="project" value="TreeGrafter"/>
</dbReference>
<comment type="subcellular location">
    <subcellularLocation>
        <location evidence="1">Endomembrane system</location>
        <topology evidence="1">Multi-pass membrane protein</topology>
    </subcellularLocation>
    <subcellularLocation>
        <location evidence="8">Membrane</location>
        <topology evidence="8">Multi-pass membrane protein</topology>
    </subcellularLocation>
</comment>
<feature type="transmembrane region" description="Helical" evidence="9">
    <location>
        <begin position="39"/>
        <end position="59"/>
    </location>
</feature>
<evidence type="ECO:0000256" key="2">
    <source>
        <dbReference type="ARBA" id="ARBA00009025"/>
    </source>
</evidence>
<dbReference type="PANTHER" id="PTHR43507">
    <property type="entry name" value="NADH-UBIQUINONE OXIDOREDUCTASE CHAIN 4"/>
    <property type="match status" value="1"/>
</dbReference>
<evidence type="ECO:0000259" key="10">
    <source>
        <dbReference type="Pfam" id="PF00361"/>
    </source>
</evidence>
<dbReference type="InterPro" id="IPR010227">
    <property type="entry name" value="NADH_Q_OxRdtase_chainM/4"/>
</dbReference>
<feature type="domain" description="NADH:quinone oxidoreductase/Mrp antiporter transmembrane" evidence="10">
    <location>
        <begin position="135"/>
        <end position="427"/>
    </location>
</feature>
<evidence type="ECO:0000256" key="3">
    <source>
        <dbReference type="ARBA" id="ARBA00022692"/>
    </source>
</evidence>
<feature type="transmembrane region" description="Helical" evidence="9">
    <location>
        <begin position="461"/>
        <end position="479"/>
    </location>
</feature>
<keyword evidence="4" id="KW-1278">Translocase</keyword>
<evidence type="ECO:0000313" key="12">
    <source>
        <dbReference type="EMBL" id="NIR75218.1"/>
    </source>
</evidence>
<dbReference type="EMBL" id="JAACAK010000067">
    <property type="protein sequence ID" value="NIR75218.1"/>
    <property type="molecule type" value="Genomic_DNA"/>
</dbReference>
<proteinExistence type="inferred from homology"/>
<sequence>MSFLNDLYSGPWIVTFLVFFPGIAGLACLFIPRGWLKRFAFSAGLIEFLVSLPMFWTFGIGRIEYQNYVSIPWIPDWGISYAIGVDGISILLFLLTTFLLPISVLVSWEQIDKRERAYYAMLLVLVTGILGVFVALDLFLFYVFWEVMLVPMYFLIGVWGHERRIYAAVKFFLFTAFGSLLMLVAILVLFWLHLDQFGVASMAYPAMLRLDIPGGLEFWLFVAFALAFAIKVPMFPFHTWLPDAHVEAPTAGSVILAAVLLKMGVYGFLRFAIPLFPNAALDPRVVMTMLVLGLIGITYAAWVAAMQPNLKKLIAYTSVAHLGFVMVGTFAFTGTSVAGGVLQMVNHGVSTGALFILAGFLYQRRHTYEIAQYGGLAKVIPVFCFALVLTALASIGLPGLNGFVGEFLILVGSFLRYPWVTLVAATGVIFAAYYMLPMIRRVVWNDLTVEENRSLIDLSRLELAIIVPLLLMMVLMGVYPKPFIDRVAASANWLSERVELTIQADTADDALAAAEVLERSPRTP</sequence>
<feature type="transmembrane region" description="Helical" evidence="9">
    <location>
        <begin position="313"/>
        <end position="332"/>
    </location>
</feature>
<dbReference type="GO" id="GO:0016020">
    <property type="term" value="C:membrane"/>
    <property type="evidence" value="ECO:0007669"/>
    <property type="project" value="UniProtKB-SubCell"/>
</dbReference>
<dbReference type="PANTHER" id="PTHR43507:SF1">
    <property type="entry name" value="NADH-UBIQUINONE OXIDOREDUCTASE CHAIN 4"/>
    <property type="match status" value="1"/>
</dbReference>
<dbReference type="Proteomes" id="UP000702544">
    <property type="component" value="Unassembled WGS sequence"/>
</dbReference>
<dbReference type="NCBIfam" id="TIGR01972">
    <property type="entry name" value="NDH_I_M"/>
    <property type="match status" value="1"/>
</dbReference>
<evidence type="ECO:0000256" key="7">
    <source>
        <dbReference type="ARBA" id="ARBA00023136"/>
    </source>
</evidence>
<feature type="transmembrane region" description="Helical" evidence="9">
    <location>
        <begin position="79"/>
        <end position="106"/>
    </location>
</feature>
<feature type="transmembrane region" description="Helical" evidence="9">
    <location>
        <begin position="375"/>
        <end position="397"/>
    </location>
</feature>
<evidence type="ECO:0000256" key="8">
    <source>
        <dbReference type="RuleBase" id="RU000320"/>
    </source>
</evidence>
<feature type="transmembrane region" description="Helical" evidence="9">
    <location>
        <begin position="344"/>
        <end position="363"/>
    </location>
</feature>
<dbReference type="InterPro" id="IPR001750">
    <property type="entry name" value="ND/Mrp_TM"/>
</dbReference>
<evidence type="ECO:0000256" key="1">
    <source>
        <dbReference type="ARBA" id="ARBA00004127"/>
    </source>
</evidence>
<feature type="transmembrane region" description="Helical" evidence="9">
    <location>
        <begin position="142"/>
        <end position="159"/>
    </location>
</feature>
<protein>
    <submittedName>
        <fullName evidence="12">NADH-quinone oxidoreductase subunit M</fullName>
    </submittedName>
</protein>
<feature type="domain" description="NADH:ubiquinone oxidoreductase chain 4 N-terminal" evidence="11">
    <location>
        <begin position="71"/>
        <end position="127"/>
    </location>
</feature>
<name>A0AAE4Z7R6_9BACT</name>
<gene>
    <name evidence="12" type="ORF">GWO12_08915</name>
</gene>
<feature type="transmembrane region" description="Helical" evidence="9">
    <location>
        <begin position="417"/>
        <end position="436"/>
    </location>
</feature>
<dbReference type="InterPro" id="IPR000260">
    <property type="entry name" value="NADH4_N"/>
</dbReference>
<keyword evidence="6" id="KW-0520">NAD</keyword>
<dbReference type="AlphaFoldDB" id="A0AAE4Z7R6"/>
<feature type="transmembrane region" description="Helical" evidence="9">
    <location>
        <begin position="251"/>
        <end position="273"/>
    </location>
</feature>
<evidence type="ECO:0000256" key="4">
    <source>
        <dbReference type="ARBA" id="ARBA00022967"/>
    </source>
</evidence>
<evidence type="ECO:0000259" key="11">
    <source>
        <dbReference type="Pfam" id="PF01059"/>
    </source>
</evidence>
<dbReference type="GO" id="GO:0042773">
    <property type="term" value="P:ATP synthesis coupled electron transport"/>
    <property type="evidence" value="ECO:0007669"/>
    <property type="project" value="InterPro"/>
</dbReference>
<organism evidence="12 13">
    <name type="scientific">Candidatus Kutchimonas denitrificans</name>
    <dbReference type="NCBI Taxonomy" id="3056748"/>
    <lineage>
        <taxon>Bacteria</taxon>
        <taxon>Pseudomonadati</taxon>
        <taxon>Gemmatimonadota</taxon>
        <taxon>Gemmatimonadia</taxon>
        <taxon>Candidatus Palauibacterales</taxon>
        <taxon>Candidatus Palauibacteraceae</taxon>
        <taxon>Candidatus Kutchimonas</taxon>
    </lineage>
</organism>
<reference evidence="12 13" key="1">
    <citation type="submission" date="2020-01" db="EMBL/GenBank/DDBJ databases">
        <title>Genomes assembled from Gulf of Kutch pelagic sediment metagenomes.</title>
        <authorList>
            <person name="Chandrashekar M."/>
            <person name="Mahajan M.S."/>
            <person name="Dave K.J."/>
            <person name="Vatsa P."/>
            <person name="Nathani N.M."/>
        </authorList>
    </citation>
    <scope>NUCLEOTIDE SEQUENCE [LARGE SCALE GENOMIC DNA]</scope>
    <source>
        <strain evidence="12">KS3-K002</strain>
    </source>
</reference>